<feature type="domain" description="Neurotransmitter-gated ion-channel transmembrane" evidence="3">
    <location>
        <begin position="20"/>
        <end position="127"/>
    </location>
</feature>
<dbReference type="InterPro" id="IPR038050">
    <property type="entry name" value="Neuro_actylchol_rec"/>
</dbReference>
<name>A0AAV7XM58_9NEOP</name>
<evidence type="ECO:0000256" key="1">
    <source>
        <dbReference type="SAM" id="MobiDB-lite"/>
    </source>
</evidence>
<dbReference type="CDD" id="cd19049">
    <property type="entry name" value="LGIC_TM_anion"/>
    <property type="match status" value="1"/>
</dbReference>
<reference evidence="4" key="1">
    <citation type="submission" date="2022-12" db="EMBL/GenBank/DDBJ databases">
        <title>Chromosome-level genome assembly of the bean flower thrips Megalurothrips usitatus.</title>
        <authorList>
            <person name="Ma L."/>
            <person name="Liu Q."/>
            <person name="Li H."/>
            <person name="Cai W."/>
        </authorList>
    </citation>
    <scope>NUCLEOTIDE SEQUENCE</scope>
    <source>
        <strain evidence="4">Cailab_2022a</strain>
    </source>
</reference>
<dbReference type="InterPro" id="IPR006028">
    <property type="entry name" value="GABAA/Glycine_rcpt"/>
</dbReference>
<accession>A0AAV7XM58</accession>
<feature type="region of interest" description="Disordered" evidence="1">
    <location>
        <begin position="210"/>
        <end position="265"/>
    </location>
</feature>
<dbReference type="SUPFAM" id="SSF90112">
    <property type="entry name" value="Neurotransmitter-gated ion-channel transmembrane pore"/>
    <property type="match status" value="1"/>
</dbReference>
<dbReference type="GO" id="GO:0005230">
    <property type="term" value="F:extracellular ligand-gated monoatomic ion channel activity"/>
    <property type="evidence" value="ECO:0007669"/>
    <property type="project" value="UniProtKB-ARBA"/>
</dbReference>
<sequence>MISASFHLRRNTGYYTLQVFVPCGLIVCSSWVSFWIDPDAVPARVSLAVTTVLSMTTMGFGGRASMPRVNYPTALDWFVIMCFAFVFAVMLEYAAINFIDKVTVDLRRLLEERKKKKNSTASAAAAVSPVASASRPPRPHLADLASAPAAGGHRQLGRRRCQHTPPRLQVALQIRGPRSAVGGRAGPLPRGHRRQTEVHACAGAPVHARAGSPVRRGCRRRLRGGRPGSRTRRGHTDSRRGLSGKTVLELGNARGLADTERVHAG</sequence>
<evidence type="ECO:0000259" key="3">
    <source>
        <dbReference type="Pfam" id="PF02932"/>
    </source>
</evidence>
<keyword evidence="2" id="KW-0812">Transmembrane</keyword>
<comment type="caution">
    <text evidence="4">The sequence shown here is derived from an EMBL/GenBank/DDBJ whole genome shotgun (WGS) entry which is preliminary data.</text>
</comment>
<keyword evidence="5" id="KW-1185">Reference proteome</keyword>
<keyword evidence="2" id="KW-0472">Membrane</keyword>
<dbReference type="AlphaFoldDB" id="A0AAV7XM58"/>
<dbReference type="InterPro" id="IPR006201">
    <property type="entry name" value="Neur_channel"/>
</dbReference>
<feature type="region of interest" description="Disordered" evidence="1">
    <location>
        <begin position="117"/>
        <end position="164"/>
    </location>
</feature>
<feature type="transmembrane region" description="Helical" evidence="2">
    <location>
        <begin position="42"/>
        <end position="62"/>
    </location>
</feature>
<dbReference type="GO" id="GO:0099095">
    <property type="term" value="F:ligand-gated monoatomic anion channel activity"/>
    <property type="evidence" value="ECO:0007669"/>
    <property type="project" value="UniProtKB-ARBA"/>
</dbReference>
<gene>
    <name evidence="4" type="ORF">ONE63_009432</name>
</gene>
<dbReference type="GO" id="GO:0004888">
    <property type="term" value="F:transmembrane signaling receptor activity"/>
    <property type="evidence" value="ECO:0007669"/>
    <property type="project" value="InterPro"/>
</dbReference>
<dbReference type="InterPro" id="IPR006029">
    <property type="entry name" value="Neurotrans-gated_channel_TM"/>
</dbReference>
<feature type="compositionally biased region" description="Low complexity" evidence="1">
    <location>
        <begin position="121"/>
        <end position="135"/>
    </location>
</feature>
<dbReference type="Pfam" id="PF02932">
    <property type="entry name" value="Neur_chan_memb"/>
    <property type="match status" value="1"/>
</dbReference>
<organism evidence="4 5">
    <name type="scientific">Megalurothrips usitatus</name>
    <name type="common">bean blossom thrips</name>
    <dbReference type="NCBI Taxonomy" id="439358"/>
    <lineage>
        <taxon>Eukaryota</taxon>
        <taxon>Metazoa</taxon>
        <taxon>Ecdysozoa</taxon>
        <taxon>Arthropoda</taxon>
        <taxon>Hexapoda</taxon>
        <taxon>Insecta</taxon>
        <taxon>Pterygota</taxon>
        <taxon>Neoptera</taxon>
        <taxon>Paraneoptera</taxon>
        <taxon>Thysanoptera</taxon>
        <taxon>Terebrantia</taxon>
        <taxon>Thripoidea</taxon>
        <taxon>Thripidae</taxon>
        <taxon>Megalurothrips</taxon>
    </lineage>
</organism>
<evidence type="ECO:0000313" key="5">
    <source>
        <dbReference type="Proteomes" id="UP001075354"/>
    </source>
</evidence>
<dbReference type="InterPro" id="IPR036719">
    <property type="entry name" value="Neuro-gated_channel_TM_sf"/>
</dbReference>
<dbReference type="Gene3D" id="1.20.58.390">
    <property type="entry name" value="Neurotransmitter-gated ion-channel transmembrane domain"/>
    <property type="match status" value="1"/>
</dbReference>
<feature type="transmembrane region" description="Helical" evidence="2">
    <location>
        <begin position="12"/>
        <end position="36"/>
    </location>
</feature>
<dbReference type="GO" id="GO:0016020">
    <property type="term" value="C:membrane"/>
    <property type="evidence" value="ECO:0007669"/>
    <property type="project" value="InterPro"/>
</dbReference>
<evidence type="ECO:0000313" key="4">
    <source>
        <dbReference type="EMBL" id="KAJ1526278.1"/>
    </source>
</evidence>
<feature type="compositionally biased region" description="Basic residues" evidence="1">
    <location>
        <begin position="216"/>
        <end position="233"/>
    </location>
</feature>
<dbReference type="PRINTS" id="PR00253">
    <property type="entry name" value="GABAARECEPTR"/>
</dbReference>
<dbReference type="PANTHER" id="PTHR18945">
    <property type="entry name" value="NEUROTRANSMITTER GATED ION CHANNEL"/>
    <property type="match status" value="1"/>
</dbReference>
<dbReference type="EMBL" id="JAPTSV010000007">
    <property type="protein sequence ID" value="KAJ1526278.1"/>
    <property type="molecule type" value="Genomic_DNA"/>
</dbReference>
<dbReference type="GO" id="GO:0005254">
    <property type="term" value="F:chloride channel activity"/>
    <property type="evidence" value="ECO:0007669"/>
    <property type="project" value="UniProtKB-ARBA"/>
</dbReference>
<evidence type="ECO:0000256" key="2">
    <source>
        <dbReference type="SAM" id="Phobius"/>
    </source>
</evidence>
<protein>
    <recommendedName>
        <fullName evidence="3">Neurotransmitter-gated ion-channel transmembrane domain-containing protein</fullName>
    </recommendedName>
</protein>
<keyword evidence="2" id="KW-1133">Transmembrane helix</keyword>
<feature type="transmembrane region" description="Helical" evidence="2">
    <location>
        <begin position="74"/>
        <end position="96"/>
    </location>
</feature>
<dbReference type="Proteomes" id="UP001075354">
    <property type="component" value="Chromosome 7"/>
</dbReference>
<proteinExistence type="predicted"/>